<keyword evidence="4" id="KW-1185">Reference proteome</keyword>
<dbReference type="InterPro" id="IPR006015">
    <property type="entry name" value="Universal_stress_UspA"/>
</dbReference>
<evidence type="ECO:0000259" key="2">
    <source>
        <dbReference type="Pfam" id="PF00582"/>
    </source>
</evidence>
<name>A0ABZ2HEU3_9RHOB</name>
<gene>
    <name evidence="3" type="ORF">RZ517_17280</name>
</gene>
<dbReference type="InterPro" id="IPR014729">
    <property type="entry name" value="Rossmann-like_a/b/a_fold"/>
</dbReference>
<evidence type="ECO:0000313" key="4">
    <source>
        <dbReference type="Proteomes" id="UP001364156"/>
    </source>
</evidence>
<protein>
    <submittedName>
        <fullName evidence="3">Universal stress protein</fullName>
    </submittedName>
</protein>
<dbReference type="Proteomes" id="UP001364156">
    <property type="component" value="Chromosome"/>
</dbReference>
<evidence type="ECO:0000313" key="3">
    <source>
        <dbReference type="EMBL" id="WWR46494.1"/>
    </source>
</evidence>
<dbReference type="EMBL" id="CP146069">
    <property type="protein sequence ID" value="WWR46494.1"/>
    <property type="molecule type" value="Genomic_DNA"/>
</dbReference>
<reference evidence="3 4" key="1">
    <citation type="submission" date="2023-10" db="EMBL/GenBank/DDBJ databases">
        <title>Roseovarius strain S88 nov., isolated from a marine algae.</title>
        <authorList>
            <person name="Lee M.W."/>
            <person name="Lee J.K."/>
            <person name="Kim J.M."/>
            <person name="Choi D.G."/>
            <person name="Baek J.H."/>
            <person name="Bayburt H."/>
            <person name="Jung J.J."/>
            <person name="Han D.M."/>
            <person name="Jeon C.O."/>
        </authorList>
    </citation>
    <scope>NUCLEOTIDE SEQUENCE [LARGE SCALE GENOMIC DNA]</scope>
    <source>
        <strain evidence="3 4">S88</strain>
    </source>
</reference>
<accession>A0ABZ2HEU3</accession>
<organism evidence="3 4">
    <name type="scientific">Roseovarius phycicola</name>
    <dbReference type="NCBI Taxonomy" id="3080976"/>
    <lineage>
        <taxon>Bacteria</taxon>
        <taxon>Pseudomonadati</taxon>
        <taxon>Pseudomonadota</taxon>
        <taxon>Alphaproteobacteria</taxon>
        <taxon>Rhodobacterales</taxon>
        <taxon>Roseobacteraceae</taxon>
        <taxon>Roseovarius</taxon>
    </lineage>
</organism>
<evidence type="ECO:0000256" key="1">
    <source>
        <dbReference type="ARBA" id="ARBA00008791"/>
    </source>
</evidence>
<sequence length="139" mass="15140">MFKHILVPVDLDEKDNVQRAIAVASDQAKLYSAKLTLISVTGGLQAKMSHSSVKYAQLLGEFAAEQAAQHGVKINSHVYGVPDPSVEVDRKLLEAIVEFEADLVVMATHQPGWVEYFIASHGGRMATHAPVSVFVVRDT</sequence>
<comment type="similarity">
    <text evidence="1">Belongs to the universal stress protein A family.</text>
</comment>
<proteinExistence type="inferred from homology"/>
<dbReference type="SUPFAM" id="SSF52402">
    <property type="entry name" value="Adenine nucleotide alpha hydrolases-like"/>
    <property type="match status" value="1"/>
</dbReference>
<dbReference type="Pfam" id="PF00582">
    <property type="entry name" value="Usp"/>
    <property type="match status" value="1"/>
</dbReference>
<dbReference type="InterPro" id="IPR006016">
    <property type="entry name" value="UspA"/>
</dbReference>
<dbReference type="CDD" id="cd00293">
    <property type="entry name" value="USP-like"/>
    <property type="match status" value="1"/>
</dbReference>
<dbReference type="RefSeq" id="WP_338549351.1">
    <property type="nucleotide sequence ID" value="NZ_CP146069.1"/>
</dbReference>
<dbReference type="Gene3D" id="3.40.50.620">
    <property type="entry name" value="HUPs"/>
    <property type="match status" value="1"/>
</dbReference>
<feature type="domain" description="UspA" evidence="2">
    <location>
        <begin position="1"/>
        <end position="137"/>
    </location>
</feature>
<dbReference type="PRINTS" id="PR01438">
    <property type="entry name" value="UNVRSLSTRESS"/>
</dbReference>